<dbReference type="AlphaFoldDB" id="A0A166AT20"/>
<comment type="caution">
    <text evidence="1">The sequence shown here is derived from an EMBL/GenBank/DDBJ whole genome shotgun (WGS) entry which is preliminary data.</text>
</comment>
<accession>A0A166AT20</accession>
<dbReference type="Gramene" id="KZN01759">
    <property type="protein sequence ID" value="KZN01759"/>
    <property type="gene ID" value="DCAR_010513"/>
</dbReference>
<sequence>MAEADDVFLGSCPVRARFLNSVTEFAKLLRIMTMIHQRVCTSMLLINEQSGTLYGWEGTRSHQQGGSAIKFF</sequence>
<protein>
    <submittedName>
        <fullName evidence="1">Uncharacterized protein</fullName>
    </submittedName>
</protein>
<name>A0A166AT20_DAUCS</name>
<gene>
    <name evidence="1" type="ORF">DCAR_010513</name>
</gene>
<dbReference type="EMBL" id="LNRQ01000003">
    <property type="protein sequence ID" value="KZN01759.1"/>
    <property type="molecule type" value="Genomic_DNA"/>
</dbReference>
<proteinExistence type="predicted"/>
<organism evidence="1">
    <name type="scientific">Daucus carota subsp. sativus</name>
    <name type="common">Carrot</name>
    <dbReference type="NCBI Taxonomy" id="79200"/>
    <lineage>
        <taxon>Eukaryota</taxon>
        <taxon>Viridiplantae</taxon>
        <taxon>Streptophyta</taxon>
        <taxon>Embryophyta</taxon>
        <taxon>Tracheophyta</taxon>
        <taxon>Spermatophyta</taxon>
        <taxon>Magnoliopsida</taxon>
        <taxon>eudicotyledons</taxon>
        <taxon>Gunneridae</taxon>
        <taxon>Pentapetalae</taxon>
        <taxon>asterids</taxon>
        <taxon>campanulids</taxon>
        <taxon>Apiales</taxon>
        <taxon>Apiaceae</taxon>
        <taxon>Apioideae</taxon>
        <taxon>Scandiceae</taxon>
        <taxon>Daucinae</taxon>
        <taxon>Daucus</taxon>
        <taxon>Daucus sect. Daucus</taxon>
    </lineage>
</organism>
<reference evidence="1" key="1">
    <citation type="journal article" date="2016" name="Nat. Genet.">
        <title>A high-quality carrot genome assembly provides new insights into carotenoid accumulation and asterid genome evolution.</title>
        <authorList>
            <person name="Iorizzo M."/>
            <person name="Ellison S."/>
            <person name="Senalik D."/>
            <person name="Zeng P."/>
            <person name="Satapoomin P."/>
            <person name="Huang J."/>
            <person name="Bowman M."/>
            <person name="Iovene M."/>
            <person name="Sanseverino W."/>
            <person name="Cavagnaro P."/>
            <person name="Yildiz M."/>
            <person name="Macko-Podgorni A."/>
            <person name="Moranska E."/>
            <person name="Grzebelus E."/>
            <person name="Grzebelus D."/>
            <person name="Ashrafi H."/>
            <person name="Zheng Z."/>
            <person name="Cheng S."/>
            <person name="Spooner D."/>
            <person name="Van Deynze A."/>
            <person name="Simon P."/>
        </authorList>
    </citation>
    <scope>NUCLEOTIDE SEQUENCE [LARGE SCALE GENOMIC DNA]</scope>
    <source>
        <tissue evidence="1">Leaf</tissue>
    </source>
</reference>
<evidence type="ECO:0000313" key="1">
    <source>
        <dbReference type="EMBL" id="KZN01759.1"/>
    </source>
</evidence>